<sequence>MFRQDPEAFQIDHEGYDNQIDKWPIDPLDCIFSSIMRKSESTVVVDMIYGEAILVRLLPSQYRVPSFDFIALNTHVTPCDMSKTPLVSSSVDIVVFCFSLMGTNLKDYLKEANRILKLNGTLKIAEVESRFRDTTTGKFKAVVEKIGFKIKWKDLSKKVFYLMDFKKVYSTFFRRLHVFFNVLFMFNKHLFAYFCIFVHMDAPSDIYREVLLITRNILFIPFFTSKFLCLLCFFRV</sequence>
<dbReference type="GO" id="GO:0006364">
    <property type="term" value="P:rRNA processing"/>
    <property type="evidence" value="ECO:0007669"/>
    <property type="project" value="UniProtKB-UniRule"/>
</dbReference>
<dbReference type="InterPro" id="IPR007823">
    <property type="entry name" value="RRP8"/>
</dbReference>
<accession>A0A7R8GYW8</accession>
<gene>
    <name evidence="10" type="ORF">LSAA_1656</name>
</gene>
<evidence type="ECO:0000313" key="10">
    <source>
        <dbReference type="EMBL" id="CAF2754173.1"/>
    </source>
</evidence>
<dbReference type="OrthoDB" id="10258825at2759"/>
<name>A0A7R8GYW8_LEPSM</name>
<evidence type="ECO:0000256" key="9">
    <source>
        <dbReference type="RuleBase" id="RU365074"/>
    </source>
</evidence>
<reference evidence="10" key="1">
    <citation type="submission" date="2021-02" db="EMBL/GenBank/DDBJ databases">
        <authorList>
            <person name="Bekaert M."/>
        </authorList>
    </citation>
    <scope>NUCLEOTIDE SEQUENCE</scope>
    <source>
        <strain evidence="10">IoA-00</strain>
    </source>
</reference>
<dbReference type="GO" id="GO:0008168">
    <property type="term" value="F:methyltransferase activity"/>
    <property type="evidence" value="ECO:0007669"/>
    <property type="project" value="UniProtKB-KW"/>
</dbReference>
<evidence type="ECO:0000256" key="4">
    <source>
        <dbReference type="ARBA" id="ARBA00022552"/>
    </source>
</evidence>
<comment type="subcellular location">
    <subcellularLocation>
        <location evidence="1 9">Nucleus</location>
        <location evidence="1 9">Nucleolus</location>
    </subcellularLocation>
</comment>
<dbReference type="GO" id="GO:0000183">
    <property type="term" value="P:rDNA heterochromatin formation"/>
    <property type="evidence" value="ECO:0007669"/>
    <property type="project" value="TreeGrafter"/>
</dbReference>
<evidence type="ECO:0000256" key="2">
    <source>
        <dbReference type="ARBA" id="ARBA00006301"/>
    </source>
</evidence>
<comment type="function">
    <text evidence="9">Probable methyltransferase required to silence rDNA.</text>
</comment>
<evidence type="ECO:0000256" key="7">
    <source>
        <dbReference type="ARBA" id="ARBA00022691"/>
    </source>
</evidence>
<protein>
    <recommendedName>
        <fullName evidence="3 9">Ribosomal RNA-processing protein 8</fullName>
        <ecNumber evidence="9">2.1.1.-</ecNumber>
    </recommendedName>
</protein>
<evidence type="ECO:0000256" key="5">
    <source>
        <dbReference type="ARBA" id="ARBA00022603"/>
    </source>
</evidence>
<organism evidence="10 11">
    <name type="scientific">Lepeophtheirus salmonis</name>
    <name type="common">Salmon louse</name>
    <name type="synonym">Caligus salmonis</name>
    <dbReference type="NCBI Taxonomy" id="72036"/>
    <lineage>
        <taxon>Eukaryota</taxon>
        <taxon>Metazoa</taxon>
        <taxon>Ecdysozoa</taxon>
        <taxon>Arthropoda</taxon>
        <taxon>Crustacea</taxon>
        <taxon>Multicrustacea</taxon>
        <taxon>Hexanauplia</taxon>
        <taxon>Copepoda</taxon>
        <taxon>Siphonostomatoida</taxon>
        <taxon>Caligidae</taxon>
        <taxon>Lepeophtheirus</taxon>
    </lineage>
</organism>
<evidence type="ECO:0000256" key="1">
    <source>
        <dbReference type="ARBA" id="ARBA00004604"/>
    </source>
</evidence>
<evidence type="ECO:0000256" key="6">
    <source>
        <dbReference type="ARBA" id="ARBA00022679"/>
    </source>
</evidence>
<evidence type="ECO:0000313" key="11">
    <source>
        <dbReference type="Proteomes" id="UP000675881"/>
    </source>
</evidence>
<dbReference type="Gene3D" id="3.40.50.150">
    <property type="entry name" value="Vaccinia Virus protein VP39"/>
    <property type="match status" value="1"/>
</dbReference>
<dbReference type="EMBL" id="HG994580">
    <property type="protein sequence ID" value="CAF2754173.1"/>
    <property type="molecule type" value="Genomic_DNA"/>
</dbReference>
<dbReference type="InterPro" id="IPR042036">
    <property type="entry name" value="RRP8_N"/>
</dbReference>
<dbReference type="SUPFAM" id="SSF53335">
    <property type="entry name" value="S-adenosyl-L-methionine-dependent methyltransferases"/>
    <property type="match status" value="1"/>
</dbReference>
<proteinExistence type="inferred from homology"/>
<evidence type="ECO:0000256" key="3">
    <source>
        <dbReference type="ARBA" id="ARBA00020203"/>
    </source>
</evidence>
<dbReference type="GO" id="GO:0042149">
    <property type="term" value="P:cellular response to glucose starvation"/>
    <property type="evidence" value="ECO:0007669"/>
    <property type="project" value="TreeGrafter"/>
</dbReference>
<keyword evidence="11" id="KW-1185">Reference proteome</keyword>
<dbReference type="PANTHER" id="PTHR12787">
    <property type="entry name" value="RIBOSOMAL RNA-PROCESSING PROTEIN 8"/>
    <property type="match status" value="1"/>
</dbReference>
<comment type="similarity">
    <text evidence="2 9">Belongs to the methyltransferase superfamily. RRP8 family.</text>
</comment>
<keyword evidence="8 9" id="KW-0539">Nucleus</keyword>
<dbReference type="InterPro" id="IPR029063">
    <property type="entry name" value="SAM-dependent_MTases_sf"/>
</dbReference>
<dbReference type="EC" id="2.1.1.-" evidence="9"/>
<dbReference type="AlphaFoldDB" id="A0A7R8GYW8"/>
<dbReference type="Pfam" id="PF05148">
    <property type="entry name" value="Methyltransf_8"/>
    <property type="match status" value="1"/>
</dbReference>
<dbReference type="Gene3D" id="1.10.10.2150">
    <property type="entry name" value="Ribosomal RNA-processing protein 8, N-terminal domain"/>
    <property type="match status" value="1"/>
</dbReference>
<keyword evidence="5 9" id="KW-0489">Methyltransferase</keyword>
<dbReference type="GO" id="GO:0032259">
    <property type="term" value="P:methylation"/>
    <property type="evidence" value="ECO:0007669"/>
    <property type="project" value="UniProtKB-KW"/>
</dbReference>
<dbReference type="PANTHER" id="PTHR12787:SF0">
    <property type="entry name" value="RIBOSOMAL RNA-PROCESSING PROTEIN 8"/>
    <property type="match status" value="1"/>
</dbReference>
<dbReference type="GO" id="GO:0005730">
    <property type="term" value="C:nucleolus"/>
    <property type="evidence" value="ECO:0007669"/>
    <property type="project" value="UniProtKB-SubCell"/>
</dbReference>
<dbReference type="GO" id="GO:0005677">
    <property type="term" value="C:chromatin silencing complex"/>
    <property type="evidence" value="ECO:0007669"/>
    <property type="project" value="TreeGrafter"/>
</dbReference>
<keyword evidence="4 9" id="KW-0698">rRNA processing</keyword>
<dbReference type="GO" id="GO:0046015">
    <property type="term" value="P:regulation of transcription by glucose"/>
    <property type="evidence" value="ECO:0007669"/>
    <property type="project" value="TreeGrafter"/>
</dbReference>
<evidence type="ECO:0000256" key="8">
    <source>
        <dbReference type="ARBA" id="ARBA00023242"/>
    </source>
</evidence>
<keyword evidence="7 9" id="KW-0949">S-adenosyl-L-methionine</keyword>
<dbReference type="Proteomes" id="UP000675881">
    <property type="component" value="Chromosome 1"/>
</dbReference>
<dbReference type="GO" id="GO:0033553">
    <property type="term" value="C:rDNA heterochromatin"/>
    <property type="evidence" value="ECO:0007669"/>
    <property type="project" value="TreeGrafter"/>
</dbReference>
<keyword evidence="6 9" id="KW-0808">Transferase</keyword>